<dbReference type="Gene3D" id="1.25.40.180">
    <property type="match status" value="1"/>
</dbReference>
<accession>A0A0D2J462</accession>
<dbReference type="InterPro" id="IPR003891">
    <property type="entry name" value="Initiation_fac_eIF4g_MI"/>
</dbReference>
<evidence type="ECO:0000256" key="2">
    <source>
        <dbReference type="ARBA" id="ARBA00005497"/>
    </source>
</evidence>
<dbReference type="OrthoDB" id="414546at2759"/>
<keyword evidence="8" id="KW-1185">Reference proteome</keyword>
<proteinExistence type="inferred from homology"/>
<comment type="similarity">
    <text evidence="2">Belongs to the PDCD4 family.</text>
</comment>
<gene>
    <name evidence="7" type="ORF">MNEG_13274</name>
</gene>
<dbReference type="Pfam" id="PF02847">
    <property type="entry name" value="MA3"/>
    <property type="match status" value="1"/>
</dbReference>
<dbReference type="GeneID" id="25730720"/>
<dbReference type="InterPro" id="IPR016024">
    <property type="entry name" value="ARM-type_fold"/>
</dbReference>
<feature type="domain" description="MI" evidence="6">
    <location>
        <begin position="1"/>
        <end position="68"/>
    </location>
</feature>
<reference evidence="7 8" key="1">
    <citation type="journal article" date="2013" name="BMC Genomics">
        <title>Reconstruction of the lipid metabolism for the microalga Monoraphidium neglectum from its genome sequence reveals characteristics suitable for biofuel production.</title>
        <authorList>
            <person name="Bogen C."/>
            <person name="Al-Dilaimi A."/>
            <person name="Albersmeier A."/>
            <person name="Wichmann J."/>
            <person name="Grundmann M."/>
            <person name="Rupp O."/>
            <person name="Lauersen K.J."/>
            <person name="Blifernez-Klassen O."/>
            <person name="Kalinowski J."/>
            <person name="Goesmann A."/>
            <person name="Mussgnug J.H."/>
            <person name="Kruse O."/>
        </authorList>
    </citation>
    <scope>NUCLEOTIDE SEQUENCE [LARGE SCALE GENOMIC DNA]</scope>
    <source>
        <strain evidence="7 8">SAG 48.87</strain>
    </source>
</reference>
<sequence length="68" mass="7077">MERVGDLLRDLSACGALSSTQMAQGLGRVRSRLADEALDAPAAPAAFGALLERAGKEGWLPPELKAAE</sequence>
<evidence type="ECO:0000313" key="7">
    <source>
        <dbReference type="EMBL" id="KIY94687.1"/>
    </source>
</evidence>
<dbReference type="AlphaFoldDB" id="A0A0D2J462"/>
<evidence type="ECO:0000256" key="5">
    <source>
        <dbReference type="ARBA" id="ARBA00023242"/>
    </source>
</evidence>
<comment type="subcellular location">
    <subcellularLocation>
        <location evidence="1">Cytoplasm</location>
    </subcellularLocation>
</comment>
<evidence type="ECO:0000313" key="8">
    <source>
        <dbReference type="Proteomes" id="UP000054498"/>
    </source>
</evidence>
<dbReference type="RefSeq" id="XP_013893707.1">
    <property type="nucleotide sequence ID" value="XM_014038253.1"/>
</dbReference>
<keyword evidence="5" id="KW-0539">Nucleus</keyword>
<dbReference type="GO" id="GO:0045892">
    <property type="term" value="P:negative regulation of DNA-templated transcription"/>
    <property type="evidence" value="ECO:0007669"/>
    <property type="project" value="InterPro"/>
</dbReference>
<protein>
    <recommendedName>
        <fullName evidence="6">MI domain-containing protein</fullName>
    </recommendedName>
</protein>
<dbReference type="KEGG" id="mng:MNEG_13274"/>
<keyword evidence="4" id="KW-0677">Repeat</keyword>
<name>A0A0D2J462_9CHLO</name>
<dbReference type="PANTHER" id="PTHR12626">
    <property type="entry name" value="PROGRAMMED CELL DEATH 4"/>
    <property type="match status" value="1"/>
</dbReference>
<evidence type="ECO:0000256" key="4">
    <source>
        <dbReference type="ARBA" id="ARBA00022737"/>
    </source>
</evidence>
<dbReference type="SUPFAM" id="SSF48371">
    <property type="entry name" value="ARM repeat"/>
    <property type="match status" value="1"/>
</dbReference>
<dbReference type="PANTHER" id="PTHR12626:SF0">
    <property type="entry name" value="PROGRAMMED CELL DEATH PROTEIN 4"/>
    <property type="match status" value="1"/>
</dbReference>
<evidence type="ECO:0000256" key="1">
    <source>
        <dbReference type="ARBA" id="ARBA00004496"/>
    </source>
</evidence>
<dbReference type="GO" id="GO:0005737">
    <property type="term" value="C:cytoplasm"/>
    <property type="evidence" value="ECO:0007669"/>
    <property type="project" value="UniProtKB-SubCell"/>
</dbReference>
<evidence type="ECO:0000259" key="6">
    <source>
        <dbReference type="PROSITE" id="PS51366"/>
    </source>
</evidence>
<keyword evidence="3" id="KW-0963">Cytoplasm</keyword>
<organism evidence="7 8">
    <name type="scientific">Monoraphidium neglectum</name>
    <dbReference type="NCBI Taxonomy" id="145388"/>
    <lineage>
        <taxon>Eukaryota</taxon>
        <taxon>Viridiplantae</taxon>
        <taxon>Chlorophyta</taxon>
        <taxon>core chlorophytes</taxon>
        <taxon>Chlorophyceae</taxon>
        <taxon>CS clade</taxon>
        <taxon>Sphaeropleales</taxon>
        <taxon>Selenastraceae</taxon>
        <taxon>Monoraphidium</taxon>
    </lineage>
</organism>
<evidence type="ECO:0000256" key="3">
    <source>
        <dbReference type="ARBA" id="ARBA00022490"/>
    </source>
</evidence>
<dbReference type="InterPro" id="IPR039778">
    <property type="entry name" value="PDCD4"/>
</dbReference>
<dbReference type="EMBL" id="KK103946">
    <property type="protein sequence ID" value="KIY94687.1"/>
    <property type="molecule type" value="Genomic_DNA"/>
</dbReference>
<dbReference type="PROSITE" id="PS51366">
    <property type="entry name" value="MI"/>
    <property type="match status" value="1"/>
</dbReference>
<dbReference type="STRING" id="145388.A0A0D2J462"/>
<dbReference type="Proteomes" id="UP000054498">
    <property type="component" value="Unassembled WGS sequence"/>
</dbReference>